<keyword evidence="1" id="KW-0472">Membrane</keyword>
<reference evidence="2 3" key="1">
    <citation type="submission" date="2024-05" db="EMBL/GenBank/DDBJ databases">
        <authorList>
            <person name="Haq I."/>
            <person name="Ullah Z."/>
            <person name="Ahmad R."/>
            <person name="Li M."/>
            <person name="Tong Y."/>
        </authorList>
    </citation>
    <scope>NUCLEOTIDE SEQUENCE [LARGE SCALE GENOMIC DNA]</scope>
    <source>
        <strain evidence="2 3">16A2E</strain>
    </source>
</reference>
<keyword evidence="1" id="KW-0812">Transmembrane</keyword>
<accession>A0ABU9XI30</accession>
<dbReference type="EMBL" id="JBDIML010000003">
    <property type="protein sequence ID" value="MEN2767936.1"/>
    <property type="molecule type" value="Genomic_DNA"/>
</dbReference>
<organism evidence="2 3">
    <name type="scientific">Ornithinibacillus xuwenensis</name>
    <dbReference type="NCBI Taxonomy" id="3144668"/>
    <lineage>
        <taxon>Bacteria</taxon>
        <taxon>Bacillati</taxon>
        <taxon>Bacillota</taxon>
        <taxon>Bacilli</taxon>
        <taxon>Bacillales</taxon>
        <taxon>Bacillaceae</taxon>
        <taxon>Ornithinibacillus</taxon>
    </lineage>
</organism>
<keyword evidence="1" id="KW-1133">Transmembrane helix</keyword>
<sequence length="242" mass="27488">MVVKRIFLLAVSDWKNISRDPLLIFSMVGSLLLALLVRFGVPELHAFLSQHISFSLNEHFLIIIGLVLLMAPLMIGILYGFILLDERDEGLLLYYSITPLTKSGYLFGRLLFPIGITFLLAYSIILIQGIVAVRFASFIPVAFLFALQTPIITMIMATLASNKVEGLALTKVINLCILVPLIDYILASPLLNVVAMFFPVYWPVAMLLENQPTRYWIDFILGIMMTVLWFTVIHYKFQRKIE</sequence>
<evidence type="ECO:0000256" key="1">
    <source>
        <dbReference type="SAM" id="Phobius"/>
    </source>
</evidence>
<feature type="transmembrane region" description="Helical" evidence="1">
    <location>
        <begin position="137"/>
        <end position="160"/>
    </location>
</feature>
<feature type="transmembrane region" description="Helical" evidence="1">
    <location>
        <begin position="172"/>
        <end position="195"/>
    </location>
</feature>
<proteinExistence type="predicted"/>
<feature type="transmembrane region" description="Helical" evidence="1">
    <location>
        <begin position="61"/>
        <end position="84"/>
    </location>
</feature>
<evidence type="ECO:0000313" key="2">
    <source>
        <dbReference type="EMBL" id="MEN2767936.1"/>
    </source>
</evidence>
<comment type="caution">
    <text evidence="2">The sequence shown here is derived from an EMBL/GenBank/DDBJ whole genome shotgun (WGS) entry which is preliminary data.</text>
</comment>
<name>A0ABU9XI30_9BACI</name>
<dbReference type="RefSeq" id="WP_345825402.1">
    <property type="nucleotide sequence ID" value="NZ_JBDIML010000003.1"/>
</dbReference>
<keyword evidence="3" id="KW-1185">Reference proteome</keyword>
<dbReference type="Proteomes" id="UP001444625">
    <property type="component" value="Unassembled WGS sequence"/>
</dbReference>
<feature type="transmembrane region" description="Helical" evidence="1">
    <location>
        <begin position="105"/>
        <end position="131"/>
    </location>
</feature>
<protein>
    <recommendedName>
        <fullName evidence="4">Fluoroquinolone transport system permease protein</fullName>
    </recommendedName>
</protein>
<feature type="transmembrane region" description="Helical" evidence="1">
    <location>
        <begin position="215"/>
        <end position="235"/>
    </location>
</feature>
<evidence type="ECO:0008006" key="4">
    <source>
        <dbReference type="Google" id="ProtNLM"/>
    </source>
</evidence>
<evidence type="ECO:0000313" key="3">
    <source>
        <dbReference type="Proteomes" id="UP001444625"/>
    </source>
</evidence>
<gene>
    <name evidence="2" type="ORF">ABC228_12100</name>
</gene>
<feature type="transmembrane region" description="Helical" evidence="1">
    <location>
        <begin position="21"/>
        <end position="41"/>
    </location>
</feature>